<dbReference type="GeneID" id="18925700"/>
<dbReference type="RefSeq" id="XP_007407986.1">
    <property type="nucleotide sequence ID" value="XM_007407924.1"/>
</dbReference>
<dbReference type="Gene3D" id="3.50.50.60">
    <property type="entry name" value="FAD/NAD(P)-binding domain"/>
    <property type="match status" value="2"/>
</dbReference>
<dbReference type="Pfam" id="PF07976">
    <property type="entry name" value="Phe_hydrox_dim"/>
    <property type="match status" value="1"/>
</dbReference>
<dbReference type="Gene3D" id="3.30.9.10">
    <property type="entry name" value="D-Amino Acid Oxidase, subunit A, domain 2"/>
    <property type="match status" value="1"/>
</dbReference>
<comment type="similarity">
    <text evidence="1">Belongs to the PheA/TfdB FAD monooxygenase family.</text>
</comment>
<dbReference type="STRING" id="747676.F4RF23"/>
<dbReference type="EMBL" id="GL883099">
    <property type="protein sequence ID" value="EGG09012.1"/>
    <property type="molecule type" value="Genomic_DNA"/>
</dbReference>
<dbReference type="PRINTS" id="PR00420">
    <property type="entry name" value="RNGMNOXGNASE"/>
</dbReference>
<keyword evidence="8" id="KW-1185">Reference proteome</keyword>
<dbReference type="PANTHER" id="PTHR43004:SF4">
    <property type="entry name" value="FAD-BINDING DOMAIN-CONTAINING PROTEIN"/>
    <property type="match status" value="1"/>
</dbReference>
<dbReference type="CDD" id="cd02979">
    <property type="entry name" value="PHOX_C"/>
    <property type="match status" value="1"/>
</dbReference>
<name>F4RF23_MELLP</name>
<dbReference type="Gene3D" id="3.40.30.20">
    <property type="match status" value="1"/>
</dbReference>
<dbReference type="Proteomes" id="UP000001072">
    <property type="component" value="Unassembled WGS sequence"/>
</dbReference>
<protein>
    <recommendedName>
        <fullName evidence="9">FAD-binding domain-containing protein</fullName>
    </recommendedName>
</protein>
<dbReference type="PANTHER" id="PTHR43004">
    <property type="entry name" value="TRK SYSTEM POTASSIUM UPTAKE PROTEIN"/>
    <property type="match status" value="1"/>
</dbReference>
<evidence type="ECO:0000259" key="6">
    <source>
        <dbReference type="Pfam" id="PF07976"/>
    </source>
</evidence>
<sequence>MKNDEIKTDVLIVGAGPAGLMASLCLRTFHFDVLHVDDRPEPTSAGRADGIQPRTLEVFRNIGSCKVIQQSIASAGPPPPPNSDCIQEKQTPDDEALFMLGLAKQLIGVGVKVYEVAFWDPTPTKALARTSKARSCPDFIDVQDRYTLLMHQGIIEREMIREISSRMIYNQHYSKINGPEELEKGGIDRPSKFVSCRVSDDGGEYPVESIIERNGIETKVLSKYLMGCDGARSAVRHSIGKDRVALVGSEIDACWGVMDCVVESDFPDLKLKCMIHSRHAGSIMVIPRERNLVRFYVQLKLEQPDETGSQSNPQSQPQHFQREEATLEICQARARKIFEPYHLDFKYVDWFSVYQIGQRISNRYVIDQRIILGGDAVHTHSPKAGQGMNISMLDMYSLAWKLNLIEKGVGDRKLLIDSYEEERRGVAVELLAFDAKYSSLFSGKSGQIDDEIEREKVTDVDPEVFIEMFKKNAYFTSGCGAFYAANALNVMTSREGWRLQAGARLLPGRVKRLHDGNPIRIEHVIPMDGTFRIHIFLGRAGKSRLSSISTRLDRPDGFLKRFSTTSQVSIFHNKDSNSIFSFLVIGLPGDSNDDWELVEIPQRLRELVGDHRLLTDELPNSIPGASNPSGSISIHQKFGVDESMGGIVVVRPDGVVGCLVDGLEDQSWDLVDTYFDRFLISS</sequence>
<dbReference type="SUPFAM" id="SSF54373">
    <property type="entry name" value="FAD-linked reductases, C-terminal domain"/>
    <property type="match status" value="1"/>
</dbReference>
<dbReference type="VEuPathDB" id="FungiDB:MELLADRAFT_115864"/>
<feature type="domain" description="FAD-binding" evidence="5">
    <location>
        <begin position="210"/>
        <end position="432"/>
    </location>
</feature>
<dbReference type="eggNOG" id="KOG3855">
    <property type="taxonomic scope" value="Eukaryota"/>
</dbReference>
<dbReference type="OrthoDB" id="1716816at2759"/>
<dbReference type="InterPro" id="IPR050641">
    <property type="entry name" value="RIFMO-like"/>
</dbReference>
<feature type="domain" description="FAD-binding" evidence="5">
    <location>
        <begin position="7"/>
        <end position="68"/>
    </location>
</feature>
<proteinExistence type="inferred from homology"/>
<feature type="domain" description="Phenol hydroxylase-like C-terminal dimerisation" evidence="6">
    <location>
        <begin position="498"/>
        <end position="681"/>
    </location>
</feature>
<dbReference type="GO" id="GO:0071949">
    <property type="term" value="F:FAD binding"/>
    <property type="evidence" value="ECO:0007669"/>
    <property type="project" value="InterPro"/>
</dbReference>
<keyword evidence="4" id="KW-0560">Oxidoreductase</keyword>
<evidence type="ECO:0000256" key="4">
    <source>
        <dbReference type="ARBA" id="ARBA00023002"/>
    </source>
</evidence>
<dbReference type="SUPFAM" id="SSF52833">
    <property type="entry name" value="Thioredoxin-like"/>
    <property type="match status" value="1"/>
</dbReference>
<organism evidence="8">
    <name type="scientific">Melampsora larici-populina (strain 98AG31 / pathotype 3-4-7)</name>
    <name type="common">Poplar leaf rust fungus</name>
    <dbReference type="NCBI Taxonomy" id="747676"/>
    <lineage>
        <taxon>Eukaryota</taxon>
        <taxon>Fungi</taxon>
        <taxon>Dikarya</taxon>
        <taxon>Basidiomycota</taxon>
        <taxon>Pucciniomycotina</taxon>
        <taxon>Pucciniomycetes</taxon>
        <taxon>Pucciniales</taxon>
        <taxon>Melampsoraceae</taxon>
        <taxon>Melampsora</taxon>
    </lineage>
</organism>
<accession>F4RF23</accession>
<dbReference type="KEGG" id="mlr:MELLADRAFT_115864"/>
<gene>
    <name evidence="7" type="ORF">MELLADRAFT_115864</name>
</gene>
<dbReference type="Pfam" id="PF01494">
    <property type="entry name" value="FAD_binding_3"/>
    <property type="match status" value="2"/>
</dbReference>
<keyword evidence="2" id="KW-0285">Flavoprotein</keyword>
<dbReference type="GO" id="GO:0016709">
    <property type="term" value="F:oxidoreductase activity, acting on paired donors, with incorporation or reduction of molecular oxygen, NAD(P)H as one donor, and incorporation of one atom of oxygen"/>
    <property type="evidence" value="ECO:0007669"/>
    <property type="project" value="UniProtKB-ARBA"/>
</dbReference>
<evidence type="ECO:0000256" key="1">
    <source>
        <dbReference type="ARBA" id="ARBA00007801"/>
    </source>
</evidence>
<evidence type="ECO:0000313" key="8">
    <source>
        <dbReference type="Proteomes" id="UP000001072"/>
    </source>
</evidence>
<dbReference type="SUPFAM" id="SSF51905">
    <property type="entry name" value="FAD/NAD(P)-binding domain"/>
    <property type="match status" value="1"/>
</dbReference>
<dbReference type="HOGENOM" id="CLU_009665_9_2_1"/>
<dbReference type="InterPro" id="IPR002938">
    <property type="entry name" value="FAD-bd"/>
</dbReference>
<dbReference type="AlphaFoldDB" id="F4RF23"/>
<evidence type="ECO:0000259" key="5">
    <source>
        <dbReference type="Pfam" id="PF01494"/>
    </source>
</evidence>
<keyword evidence="3" id="KW-0274">FAD</keyword>
<dbReference type="InterPro" id="IPR036249">
    <property type="entry name" value="Thioredoxin-like_sf"/>
</dbReference>
<dbReference type="InParanoid" id="F4RF23"/>
<evidence type="ECO:0000256" key="3">
    <source>
        <dbReference type="ARBA" id="ARBA00022827"/>
    </source>
</evidence>
<dbReference type="InterPro" id="IPR036188">
    <property type="entry name" value="FAD/NAD-bd_sf"/>
</dbReference>
<dbReference type="InterPro" id="IPR012941">
    <property type="entry name" value="Phe_hydrox_C_dim_dom"/>
</dbReference>
<evidence type="ECO:0000313" key="7">
    <source>
        <dbReference type="EMBL" id="EGG09012.1"/>
    </source>
</evidence>
<dbReference type="InterPro" id="IPR038220">
    <property type="entry name" value="PHOX_C_sf"/>
</dbReference>
<evidence type="ECO:0008006" key="9">
    <source>
        <dbReference type="Google" id="ProtNLM"/>
    </source>
</evidence>
<reference evidence="8" key="1">
    <citation type="journal article" date="2011" name="Proc. Natl. Acad. Sci. U.S.A.">
        <title>Obligate biotrophy features unraveled by the genomic analysis of rust fungi.</title>
        <authorList>
            <person name="Duplessis S."/>
            <person name="Cuomo C.A."/>
            <person name="Lin Y.-C."/>
            <person name="Aerts A."/>
            <person name="Tisserant E."/>
            <person name="Veneault-Fourrey C."/>
            <person name="Joly D.L."/>
            <person name="Hacquard S."/>
            <person name="Amselem J."/>
            <person name="Cantarel B.L."/>
            <person name="Chiu R."/>
            <person name="Coutinho P.M."/>
            <person name="Feau N."/>
            <person name="Field M."/>
            <person name="Frey P."/>
            <person name="Gelhaye E."/>
            <person name="Goldberg J."/>
            <person name="Grabherr M.G."/>
            <person name="Kodira C.D."/>
            <person name="Kohler A."/>
            <person name="Kuees U."/>
            <person name="Lindquist E.A."/>
            <person name="Lucas S.M."/>
            <person name="Mago R."/>
            <person name="Mauceli E."/>
            <person name="Morin E."/>
            <person name="Murat C."/>
            <person name="Pangilinan J.L."/>
            <person name="Park R."/>
            <person name="Pearson M."/>
            <person name="Quesneville H."/>
            <person name="Rouhier N."/>
            <person name="Sakthikumar S."/>
            <person name="Salamov A.A."/>
            <person name="Schmutz J."/>
            <person name="Selles B."/>
            <person name="Shapiro H."/>
            <person name="Tanguay P."/>
            <person name="Tuskan G.A."/>
            <person name="Henrissat B."/>
            <person name="Van de Peer Y."/>
            <person name="Rouze P."/>
            <person name="Ellis J.G."/>
            <person name="Dodds P.N."/>
            <person name="Schein J.E."/>
            <person name="Zhong S."/>
            <person name="Hamelin R.C."/>
            <person name="Grigoriev I.V."/>
            <person name="Szabo L.J."/>
            <person name="Martin F."/>
        </authorList>
    </citation>
    <scope>NUCLEOTIDE SEQUENCE [LARGE SCALE GENOMIC DNA]</scope>
    <source>
        <strain evidence="8">98AG31 / pathotype 3-4-7</strain>
    </source>
</reference>
<evidence type="ECO:0000256" key="2">
    <source>
        <dbReference type="ARBA" id="ARBA00022630"/>
    </source>
</evidence>